<name>A0A6A6TW46_9PEZI</name>
<feature type="compositionally biased region" description="Polar residues" evidence="1">
    <location>
        <begin position="274"/>
        <end position="287"/>
    </location>
</feature>
<keyword evidence="3" id="KW-1185">Reference proteome</keyword>
<feature type="region of interest" description="Disordered" evidence="1">
    <location>
        <begin position="170"/>
        <end position="406"/>
    </location>
</feature>
<feature type="region of interest" description="Disordered" evidence="1">
    <location>
        <begin position="98"/>
        <end position="130"/>
    </location>
</feature>
<proteinExistence type="predicted"/>
<dbReference type="OrthoDB" id="5421971at2759"/>
<reference evidence="2" key="1">
    <citation type="journal article" date="2020" name="Stud. Mycol.">
        <title>101 Dothideomycetes genomes: a test case for predicting lifestyles and emergence of pathogens.</title>
        <authorList>
            <person name="Haridas S."/>
            <person name="Albert R."/>
            <person name="Binder M."/>
            <person name="Bloem J."/>
            <person name="Labutti K."/>
            <person name="Salamov A."/>
            <person name="Andreopoulos B."/>
            <person name="Baker S."/>
            <person name="Barry K."/>
            <person name="Bills G."/>
            <person name="Bluhm B."/>
            <person name="Cannon C."/>
            <person name="Castanera R."/>
            <person name="Culley D."/>
            <person name="Daum C."/>
            <person name="Ezra D."/>
            <person name="Gonzalez J."/>
            <person name="Henrissat B."/>
            <person name="Kuo A."/>
            <person name="Liang C."/>
            <person name="Lipzen A."/>
            <person name="Lutzoni F."/>
            <person name="Magnuson J."/>
            <person name="Mondo S."/>
            <person name="Nolan M."/>
            <person name="Ohm R."/>
            <person name="Pangilinan J."/>
            <person name="Park H.-J."/>
            <person name="Ramirez L."/>
            <person name="Alfaro M."/>
            <person name="Sun H."/>
            <person name="Tritt A."/>
            <person name="Yoshinaga Y."/>
            <person name="Zwiers L.-H."/>
            <person name="Turgeon B."/>
            <person name="Goodwin S."/>
            <person name="Spatafora J."/>
            <person name="Crous P."/>
            <person name="Grigoriev I."/>
        </authorList>
    </citation>
    <scope>NUCLEOTIDE SEQUENCE</scope>
    <source>
        <strain evidence="2">CBS 115976</strain>
    </source>
</reference>
<feature type="compositionally biased region" description="Polar residues" evidence="1">
    <location>
        <begin position="214"/>
        <end position="227"/>
    </location>
</feature>
<feature type="compositionally biased region" description="Acidic residues" evidence="1">
    <location>
        <begin position="233"/>
        <end position="248"/>
    </location>
</feature>
<dbReference type="Proteomes" id="UP000799302">
    <property type="component" value="Unassembled WGS sequence"/>
</dbReference>
<accession>A0A6A6TW46</accession>
<organism evidence="2 3">
    <name type="scientific">Microthyrium microscopicum</name>
    <dbReference type="NCBI Taxonomy" id="703497"/>
    <lineage>
        <taxon>Eukaryota</taxon>
        <taxon>Fungi</taxon>
        <taxon>Dikarya</taxon>
        <taxon>Ascomycota</taxon>
        <taxon>Pezizomycotina</taxon>
        <taxon>Dothideomycetes</taxon>
        <taxon>Dothideomycetes incertae sedis</taxon>
        <taxon>Microthyriales</taxon>
        <taxon>Microthyriaceae</taxon>
        <taxon>Microthyrium</taxon>
    </lineage>
</organism>
<gene>
    <name evidence="2" type="ORF">BT63DRAFT_129125</name>
</gene>
<dbReference type="AlphaFoldDB" id="A0A6A6TW46"/>
<dbReference type="EMBL" id="MU004247">
    <property type="protein sequence ID" value="KAF2663193.1"/>
    <property type="molecule type" value="Genomic_DNA"/>
</dbReference>
<sequence length="406" mass="45091">MLSRNDPRFRRALDQISHNIEAANERTQENLYSFSQHYLTPCLGSIANCIHDSTAQCCTTDEERRRRARVRARARGRVEYSFDFYDDWEDEETDALLGVEPEPITTGAPRQPARERPMDYGGTRQKSHRKPIVAAEEQEGTLNIPSSSYFGFLDKLPWKIGAKGLKYRPSVADLQDNPGSRAFPLTEEEEPLLEDEEPETSHIVTKTHKRSRSDTQGSGNTSDSFSSRGDIFPSDDEMADAVPLDDEFALQLERRSTGQGLDDESRGKSHAQKRSASYISIQTTSSRESNKSKNTHRSKAHEVTLPSMSDSEFTKEVITLSGPSRSRARPIDGKRSVSGTSSPTMQEVLSNSPTSTSGSIKLPPTIPRSSAPLPPDTLERPPSPPPISQASTVQEGFNASRLPHFV</sequence>
<protein>
    <submittedName>
        <fullName evidence="2">Uncharacterized protein</fullName>
    </submittedName>
</protein>
<feature type="compositionally biased region" description="Polar residues" evidence="1">
    <location>
        <begin position="388"/>
        <end position="397"/>
    </location>
</feature>
<feature type="compositionally biased region" description="Polar residues" evidence="1">
    <location>
        <begin position="337"/>
        <end position="359"/>
    </location>
</feature>
<evidence type="ECO:0000313" key="2">
    <source>
        <dbReference type="EMBL" id="KAF2663193.1"/>
    </source>
</evidence>
<evidence type="ECO:0000256" key="1">
    <source>
        <dbReference type="SAM" id="MobiDB-lite"/>
    </source>
</evidence>
<feature type="compositionally biased region" description="Acidic residues" evidence="1">
    <location>
        <begin position="186"/>
        <end position="198"/>
    </location>
</feature>
<evidence type="ECO:0000313" key="3">
    <source>
        <dbReference type="Proteomes" id="UP000799302"/>
    </source>
</evidence>